<keyword evidence="2" id="KW-1185">Reference proteome</keyword>
<name>A0A2V1E789_9PLEO</name>
<dbReference type="EMBL" id="KZ805308">
    <property type="protein sequence ID" value="PVI06468.1"/>
    <property type="molecule type" value="Genomic_DNA"/>
</dbReference>
<proteinExistence type="predicted"/>
<organism evidence="1 2">
    <name type="scientific">Periconia macrospinosa</name>
    <dbReference type="NCBI Taxonomy" id="97972"/>
    <lineage>
        <taxon>Eukaryota</taxon>
        <taxon>Fungi</taxon>
        <taxon>Dikarya</taxon>
        <taxon>Ascomycota</taxon>
        <taxon>Pezizomycotina</taxon>
        <taxon>Dothideomycetes</taxon>
        <taxon>Pleosporomycetidae</taxon>
        <taxon>Pleosporales</taxon>
        <taxon>Massarineae</taxon>
        <taxon>Periconiaceae</taxon>
        <taxon>Periconia</taxon>
    </lineage>
</organism>
<dbReference type="Proteomes" id="UP000244855">
    <property type="component" value="Unassembled WGS sequence"/>
</dbReference>
<sequence length="75" mass="8422">MLRGHSMQTNALSDKQRLSNISLPVPNMSCVSRMKRKTMRQCIQASKFHTTSMYIVAIPSTILITCGREPLRNAA</sequence>
<protein>
    <submittedName>
        <fullName evidence="1">Uncharacterized protein</fullName>
    </submittedName>
</protein>
<accession>A0A2V1E789</accession>
<dbReference type="AlphaFoldDB" id="A0A2V1E789"/>
<evidence type="ECO:0000313" key="2">
    <source>
        <dbReference type="Proteomes" id="UP000244855"/>
    </source>
</evidence>
<evidence type="ECO:0000313" key="1">
    <source>
        <dbReference type="EMBL" id="PVI06468.1"/>
    </source>
</evidence>
<reference evidence="1 2" key="1">
    <citation type="journal article" date="2018" name="Sci. Rep.">
        <title>Comparative genomics provides insights into the lifestyle and reveals functional heterogeneity of dark septate endophytic fungi.</title>
        <authorList>
            <person name="Knapp D.G."/>
            <person name="Nemeth J.B."/>
            <person name="Barry K."/>
            <person name="Hainaut M."/>
            <person name="Henrissat B."/>
            <person name="Johnson J."/>
            <person name="Kuo A."/>
            <person name="Lim J.H.P."/>
            <person name="Lipzen A."/>
            <person name="Nolan M."/>
            <person name="Ohm R.A."/>
            <person name="Tamas L."/>
            <person name="Grigoriev I.V."/>
            <person name="Spatafora J.W."/>
            <person name="Nagy L.G."/>
            <person name="Kovacs G.M."/>
        </authorList>
    </citation>
    <scope>NUCLEOTIDE SEQUENCE [LARGE SCALE GENOMIC DNA]</scope>
    <source>
        <strain evidence="1 2">DSE2036</strain>
    </source>
</reference>
<gene>
    <name evidence="1" type="ORF">DM02DRAFT_422780</name>
</gene>